<evidence type="ECO:0000256" key="2">
    <source>
        <dbReference type="ARBA" id="ARBA00012438"/>
    </source>
</evidence>
<evidence type="ECO:0000313" key="13">
    <source>
        <dbReference type="Proteomes" id="UP000306912"/>
    </source>
</evidence>
<feature type="transmembrane region" description="Helical" evidence="10">
    <location>
        <begin position="29"/>
        <end position="46"/>
    </location>
</feature>
<evidence type="ECO:0000256" key="10">
    <source>
        <dbReference type="SAM" id="Phobius"/>
    </source>
</evidence>
<feature type="coiled-coil region" evidence="9">
    <location>
        <begin position="117"/>
        <end position="144"/>
    </location>
</feature>
<feature type="transmembrane region" description="Helical" evidence="10">
    <location>
        <begin position="7"/>
        <end position="23"/>
    </location>
</feature>
<dbReference type="GO" id="GO:0005524">
    <property type="term" value="F:ATP binding"/>
    <property type="evidence" value="ECO:0007669"/>
    <property type="project" value="UniProtKB-KW"/>
</dbReference>
<evidence type="ECO:0000256" key="8">
    <source>
        <dbReference type="ARBA" id="ARBA00023012"/>
    </source>
</evidence>
<proteinExistence type="predicted"/>
<evidence type="ECO:0000313" key="12">
    <source>
        <dbReference type="EMBL" id="TLG76579.1"/>
    </source>
</evidence>
<evidence type="ECO:0000256" key="4">
    <source>
        <dbReference type="ARBA" id="ARBA00022679"/>
    </source>
</evidence>
<feature type="transmembrane region" description="Helical" evidence="10">
    <location>
        <begin position="53"/>
        <end position="75"/>
    </location>
</feature>
<keyword evidence="10" id="KW-0472">Membrane</keyword>
<comment type="catalytic activity">
    <reaction evidence="1">
        <text>ATP + protein L-histidine = ADP + protein N-phospho-L-histidine.</text>
        <dbReference type="EC" id="2.7.13.3"/>
    </reaction>
</comment>
<keyword evidence="3" id="KW-0597">Phosphoprotein</keyword>
<organism evidence="12 13">
    <name type="scientific">Culicoidibacter larvae</name>
    <dbReference type="NCBI Taxonomy" id="2579976"/>
    <lineage>
        <taxon>Bacteria</taxon>
        <taxon>Bacillati</taxon>
        <taxon>Bacillota</taxon>
        <taxon>Culicoidibacteria</taxon>
        <taxon>Culicoidibacterales</taxon>
        <taxon>Culicoidibacteraceae</taxon>
        <taxon>Culicoidibacter</taxon>
    </lineage>
</organism>
<evidence type="ECO:0000256" key="1">
    <source>
        <dbReference type="ARBA" id="ARBA00000085"/>
    </source>
</evidence>
<dbReference type="InterPro" id="IPR011712">
    <property type="entry name" value="Sig_transdc_His_kin_sub3_dim/P"/>
</dbReference>
<gene>
    <name evidence="12" type="ORF">FEZ08_02880</name>
</gene>
<keyword evidence="10" id="KW-1133">Transmembrane helix</keyword>
<dbReference type="OrthoDB" id="199946at2"/>
<dbReference type="InParanoid" id="A0A5R8QEX7"/>
<dbReference type="EC" id="2.7.13.3" evidence="2"/>
<dbReference type="EMBL" id="VBWP01000002">
    <property type="protein sequence ID" value="TLG76579.1"/>
    <property type="molecule type" value="Genomic_DNA"/>
</dbReference>
<dbReference type="InterPro" id="IPR036890">
    <property type="entry name" value="HATPase_C_sf"/>
</dbReference>
<dbReference type="InterPro" id="IPR050482">
    <property type="entry name" value="Sensor_HK_TwoCompSys"/>
</dbReference>
<dbReference type="CDD" id="cd16917">
    <property type="entry name" value="HATPase_UhpB-NarQ-NarX-like"/>
    <property type="match status" value="1"/>
</dbReference>
<keyword evidence="6" id="KW-0418">Kinase</keyword>
<dbReference type="Proteomes" id="UP000306912">
    <property type="component" value="Unassembled WGS sequence"/>
</dbReference>
<protein>
    <recommendedName>
        <fullName evidence="2">histidine kinase</fullName>
        <ecNumber evidence="2">2.7.13.3</ecNumber>
    </recommendedName>
</protein>
<evidence type="ECO:0000256" key="7">
    <source>
        <dbReference type="ARBA" id="ARBA00022840"/>
    </source>
</evidence>
<evidence type="ECO:0000256" key="9">
    <source>
        <dbReference type="SAM" id="Coils"/>
    </source>
</evidence>
<dbReference type="PANTHER" id="PTHR24421:SF10">
    <property type="entry name" value="NITRATE_NITRITE SENSOR PROTEIN NARQ"/>
    <property type="match status" value="1"/>
</dbReference>
<keyword evidence="13" id="KW-1185">Reference proteome</keyword>
<feature type="domain" description="Signal transduction histidine kinase subgroup 3 dimerisation and phosphoacceptor" evidence="11">
    <location>
        <begin position="160"/>
        <end position="224"/>
    </location>
</feature>
<keyword evidence="10" id="KW-0812">Transmembrane</keyword>
<keyword evidence="7" id="KW-0067">ATP-binding</keyword>
<dbReference type="GO" id="GO:0046983">
    <property type="term" value="F:protein dimerization activity"/>
    <property type="evidence" value="ECO:0007669"/>
    <property type="project" value="InterPro"/>
</dbReference>
<dbReference type="SUPFAM" id="SSF55874">
    <property type="entry name" value="ATPase domain of HSP90 chaperone/DNA topoisomerase II/histidine kinase"/>
    <property type="match status" value="1"/>
</dbReference>
<dbReference type="FunCoup" id="A0A5R8QEX7">
    <property type="interactions" value="13"/>
</dbReference>
<name>A0A5R8QEX7_9FIRM</name>
<evidence type="ECO:0000256" key="5">
    <source>
        <dbReference type="ARBA" id="ARBA00022741"/>
    </source>
</evidence>
<dbReference type="PANTHER" id="PTHR24421">
    <property type="entry name" value="NITRATE/NITRITE SENSOR PROTEIN NARX-RELATED"/>
    <property type="match status" value="1"/>
</dbReference>
<comment type="caution">
    <text evidence="12">The sequence shown here is derived from an EMBL/GenBank/DDBJ whole genome shotgun (WGS) entry which is preliminary data.</text>
</comment>
<dbReference type="GO" id="GO:0000155">
    <property type="term" value="F:phosphorelay sensor kinase activity"/>
    <property type="evidence" value="ECO:0007669"/>
    <property type="project" value="InterPro"/>
</dbReference>
<accession>A0A5R8QEX7</accession>
<keyword evidence="5" id="KW-0547">Nucleotide-binding</keyword>
<evidence type="ECO:0000256" key="6">
    <source>
        <dbReference type="ARBA" id="ARBA00022777"/>
    </source>
</evidence>
<keyword evidence="4" id="KW-0808">Transferase</keyword>
<keyword evidence="8" id="KW-0902">Two-component regulatory system</keyword>
<dbReference type="RefSeq" id="WP_138190216.1">
    <property type="nucleotide sequence ID" value="NZ_VBWP01000002.1"/>
</dbReference>
<dbReference type="Gene3D" id="1.20.5.1930">
    <property type="match status" value="1"/>
</dbReference>
<evidence type="ECO:0000256" key="3">
    <source>
        <dbReference type="ARBA" id="ARBA00022553"/>
    </source>
</evidence>
<feature type="transmembrane region" description="Helical" evidence="10">
    <location>
        <begin position="81"/>
        <end position="112"/>
    </location>
</feature>
<dbReference type="GO" id="GO:0016020">
    <property type="term" value="C:membrane"/>
    <property type="evidence" value="ECO:0007669"/>
    <property type="project" value="InterPro"/>
</dbReference>
<evidence type="ECO:0000259" key="11">
    <source>
        <dbReference type="Pfam" id="PF07730"/>
    </source>
</evidence>
<reference evidence="12 13" key="1">
    <citation type="submission" date="2019-05" db="EMBL/GenBank/DDBJ databases">
        <title>Culicoidintestinum kansasii gen. nov., sp. nov. from the gastrointestinal tract of the biting midge, Culicoides sonorensis.</title>
        <authorList>
            <person name="Neupane S."/>
            <person name="Ghosh A."/>
            <person name="Gunther S."/>
            <person name="Martin K."/>
            <person name="Zurek L."/>
        </authorList>
    </citation>
    <scope>NUCLEOTIDE SEQUENCE [LARGE SCALE GENOMIC DNA]</scope>
    <source>
        <strain evidence="12 13">CS-1</strain>
    </source>
</reference>
<dbReference type="Gene3D" id="3.30.565.10">
    <property type="entry name" value="Histidine kinase-like ATPase, C-terminal domain"/>
    <property type="match status" value="1"/>
</dbReference>
<sequence length="345" mass="39643">MLFYKIILLLISIISYYQIYPLAPTQDVLILLIILIISIIVQLLPNRFLRISIFILTIIASFIFPQAAFLAPLILIHDEFYIFTLIALVLSYLNTQSVLILIPYATTLFFCFQFYRQKLMKKQYHELQEAHDTLELQLSKQNEALLLATSQAANSAKNQERNRIARDIHDHVGHLVARSLMMVGAIVDTSMPDNPQLPMLQTVHDSLTNALDDIRKTVHNLHDSQKNNYQTFIDMLTDFYFCKLNYDLYDDTQQLDDAILETLIMTTKESLTNVIKHSNATTVDIKLEQFPTFIRYQIHDNGTNIHDNHPGLGLASISERVENQNGYASFSQNDGFLTVITLPFK</sequence>
<dbReference type="AlphaFoldDB" id="A0A5R8QEX7"/>
<dbReference type="Pfam" id="PF07730">
    <property type="entry name" value="HisKA_3"/>
    <property type="match status" value="1"/>
</dbReference>
<keyword evidence="9" id="KW-0175">Coiled coil</keyword>